<comment type="caution">
    <text evidence="3">The sequence shown here is derived from an EMBL/GenBank/DDBJ whole genome shotgun (WGS) entry which is preliminary data.</text>
</comment>
<evidence type="ECO:0000256" key="1">
    <source>
        <dbReference type="SAM" id="MobiDB-lite"/>
    </source>
</evidence>
<keyword evidence="4" id="KW-1185">Reference proteome</keyword>
<dbReference type="Proteomes" id="UP000542342">
    <property type="component" value="Unassembled WGS sequence"/>
</dbReference>
<organism evidence="3 4">
    <name type="scientific">Thermogemmata fonticola</name>
    <dbReference type="NCBI Taxonomy" id="2755323"/>
    <lineage>
        <taxon>Bacteria</taxon>
        <taxon>Pseudomonadati</taxon>
        <taxon>Planctomycetota</taxon>
        <taxon>Planctomycetia</taxon>
        <taxon>Gemmatales</taxon>
        <taxon>Gemmataceae</taxon>
        <taxon>Thermogemmata</taxon>
    </lineage>
</organism>
<reference evidence="3 4" key="1">
    <citation type="submission" date="2020-07" db="EMBL/GenBank/DDBJ databases">
        <title>Thermogemmata thermophila gen. nov., sp. nov., a novel moderate thermophilic planctomycete from a Kamchatka hot spring.</title>
        <authorList>
            <person name="Elcheninov A.G."/>
            <person name="Podosokorskaya O.A."/>
            <person name="Kovaleva O.L."/>
            <person name="Novikov A."/>
            <person name="Bonch-Osmolovskaya E.A."/>
            <person name="Toshchakov S.V."/>
            <person name="Kublanov I.V."/>
        </authorList>
    </citation>
    <scope>NUCLEOTIDE SEQUENCE [LARGE SCALE GENOMIC DNA]</scope>
    <source>
        <strain evidence="3 4">2918</strain>
    </source>
</reference>
<keyword evidence="2" id="KW-0812">Transmembrane</keyword>
<feature type="transmembrane region" description="Helical" evidence="2">
    <location>
        <begin position="20"/>
        <end position="43"/>
    </location>
</feature>
<evidence type="ECO:0000313" key="4">
    <source>
        <dbReference type="Proteomes" id="UP000542342"/>
    </source>
</evidence>
<accession>A0A7V8VC21</accession>
<dbReference type="RefSeq" id="WP_194536697.1">
    <property type="nucleotide sequence ID" value="NZ_JACEFB010000002.1"/>
</dbReference>
<dbReference type="AlphaFoldDB" id="A0A7V8VC21"/>
<dbReference type="EMBL" id="JACEFB010000002">
    <property type="protein sequence ID" value="MBA2225255.1"/>
    <property type="molecule type" value="Genomic_DNA"/>
</dbReference>
<evidence type="ECO:0000313" key="3">
    <source>
        <dbReference type="EMBL" id="MBA2225255.1"/>
    </source>
</evidence>
<proteinExistence type="predicted"/>
<feature type="compositionally biased region" description="Pro residues" evidence="1">
    <location>
        <begin position="108"/>
        <end position="118"/>
    </location>
</feature>
<keyword evidence="2" id="KW-0472">Membrane</keyword>
<keyword evidence="2" id="KW-1133">Transmembrane helix</keyword>
<feature type="region of interest" description="Disordered" evidence="1">
    <location>
        <begin position="102"/>
        <end position="127"/>
    </location>
</feature>
<evidence type="ECO:0000256" key="2">
    <source>
        <dbReference type="SAM" id="Phobius"/>
    </source>
</evidence>
<gene>
    <name evidence="3" type="ORF">H0921_03660</name>
</gene>
<protein>
    <submittedName>
        <fullName evidence="3">Uncharacterized protein</fullName>
    </submittedName>
</protein>
<sequence length="127" mass="13842">MSDTITEKQEANGGSSPEFPYLTVLASLLTLFLFVALMLLAYYSPDALAPSTSEDQETLDPASKLAEIKAKNQAILEGRPETGTQMSVDAALEKLLNQLHSEKDTLPFPKPLPLPPPDSKVKDKDKK</sequence>
<name>A0A7V8VC21_9BACT</name>